<feature type="non-terminal residue" evidence="2">
    <location>
        <position position="140"/>
    </location>
</feature>
<dbReference type="EMBL" id="MU155013">
    <property type="protein sequence ID" value="KAF9486688.1"/>
    <property type="molecule type" value="Genomic_DNA"/>
</dbReference>
<keyword evidence="3" id="KW-1185">Reference proteome</keyword>
<evidence type="ECO:0000313" key="2">
    <source>
        <dbReference type="EMBL" id="KAF9486688.1"/>
    </source>
</evidence>
<dbReference type="Proteomes" id="UP000807025">
    <property type="component" value="Unassembled WGS sequence"/>
</dbReference>
<comment type="caution">
    <text evidence="2">The sequence shown here is derived from an EMBL/GenBank/DDBJ whole genome shotgun (WGS) entry which is preliminary data.</text>
</comment>
<protein>
    <recommendedName>
        <fullName evidence="4">Aspartic peptidase DDI1-type domain-containing protein</fullName>
    </recommendedName>
</protein>
<name>A0A9P5ZGH1_PLEER</name>
<evidence type="ECO:0000313" key="3">
    <source>
        <dbReference type="Proteomes" id="UP000807025"/>
    </source>
</evidence>
<accession>A0A9P5ZGH1</accession>
<sequence>MADQTHSVPANRKRQPNKELQPRPKPVPRQSELSAQIPEGQVINTILDTHVNLPVRQLLGTSRELTEELFSLMKYRNNKPPEVNELTAEVHSYSMADQNRGPLLRLPLTYNGKAVSAIIDTGSELNVINCKVFQDLIALP</sequence>
<evidence type="ECO:0000256" key="1">
    <source>
        <dbReference type="SAM" id="MobiDB-lite"/>
    </source>
</evidence>
<proteinExistence type="predicted"/>
<gene>
    <name evidence="2" type="ORF">BDN71DRAFT_1405821</name>
</gene>
<feature type="region of interest" description="Disordered" evidence="1">
    <location>
        <begin position="1"/>
        <end position="36"/>
    </location>
</feature>
<organism evidence="2 3">
    <name type="scientific">Pleurotus eryngii</name>
    <name type="common">Boletus of the steppes</name>
    <dbReference type="NCBI Taxonomy" id="5323"/>
    <lineage>
        <taxon>Eukaryota</taxon>
        <taxon>Fungi</taxon>
        <taxon>Dikarya</taxon>
        <taxon>Basidiomycota</taxon>
        <taxon>Agaricomycotina</taxon>
        <taxon>Agaricomycetes</taxon>
        <taxon>Agaricomycetidae</taxon>
        <taxon>Agaricales</taxon>
        <taxon>Pleurotineae</taxon>
        <taxon>Pleurotaceae</taxon>
        <taxon>Pleurotus</taxon>
    </lineage>
</organism>
<evidence type="ECO:0008006" key="4">
    <source>
        <dbReference type="Google" id="ProtNLM"/>
    </source>
</evidence>
<reference evidence="2" key="1">
    <citation type="submission" date="2020-11" db="EMBL/GenBank/DDBJ databases">
        <authorList>
            <consortium name="DOE Joint Genome Institute"/>
            <person name="Ahrendt S."/>
            <person name="Riley R."/>
            <person name="Andreopoulos W."/>
            <person name="Labutti K."/>
            <person name="Pangilinan J."/>
            <person name="Ruiz-Duenas F.J."/>
            <person name="Barrasa J.M."/>
            <person name="Sanchez-Garcia M."/>
            <person name="Camarero S."/>
            <person name="Miyauchi S."/>
            <person name="Serrano A."/>
            <person name="Linde D."/>
            <person name="Babiker R."/>
            <person name="Drula E."/>
            <person name="Ayuso-Fernandez I."/>
            <person name="Pacheco R."/>
            <person name="Padilla G."/>
            <person name="Ferreira P."/>
            <person name="Barriuso J."/>
            <person name="Kellner H."/>
            <person name="Castanera R."/>
            <person name="Alfaro M."/>
            <person name="Ramirez L."/>
            <person name="Pisabarro A.G."/>
            <person name="Kuo A."/>
            <person name="Tritt A."/>
            <person name="Lipzen A."/>
            <person name="He G."/>
            <person name="Yan M."/>
            <person name="Ng V."/>
            <person name="Cullen D."/>
            <person name="Martin F."/>
            <person name="Rosso M.-N."/>
            <person name="Henrissat B."/>
            <person name="Hibbett D."/>
            <person name="Martinez A.T."/>
            <person name="Grigoriev I.V."/>
        </authorList>
    </citation>
    <scope>NUCLEOTIDE SEQUENCE</scope>
    <source>
        <strain evidence="2">ATCC 90797</strain>
    </source>
</reference>
<dbReference type="AlphaFoldDB" id="A0A9P5ZGH1"/>
<dbReference type="OrthoDB" id="5535068at2759"/>